<sequence length="433" mass="47703">MMHLNNDAQNVFDGVSSFLILPHGYSGLVNSIWRKWDFARDESFPDGIERRWNGQTWTSEVVYSYNQLFLLYNLPSLTLSGTQVHVVIDEYLNAAFACHDFIVSLSSPPPNMSIHSRLILTFALSIVSVSACGGEHRPINFHKRAVEGLDKRQATATYPSGPAYDVPELASITATSADYAENLLPVIATYAPGSQPPLSGAPPLPAYTIVPTAWPDLQLTPPTNSPEVQEWLRELEGKNIPNISPNPSVDCSAPENAAALAAQGPNGNCWWTCGGCLRDTDVTQCKDEWDWGHTYDDGPGFYTNKLLTYLNTLPSNGDTPAGVAPGVKATFFVVGARVVSRPEILVYEYMNNHEISIHTWSHSALTTLTNEQIVAELGWTRKAIRDVIGVSPLTFRPPYGDMDDRVRAIALAMVLRPSYTVEKIDGNIESFKF</sequence>
<keyword evidence="10" id="KW-0170">Cobalt</keyword>
<evidence type="ECO:0000256" key="8">
    <source>
        <dbReference type="ARBA" id="ARBA00023136"/>
    </source>
</evidence>
<dbReference type="GO" id="GO:0006032">
    <property type="term" value="P:chitin catabolic process"/>
    <property type="evidence" value="ECO:0007669"/>
    <property type="project" value="UniProtKB-KW"/>
</dbReference>
<evidence type="ECO:0000256" key="5">
    <source>
        <dbReference type="ARBA" id="ARBA00022723"/>
    </source>
</evidence>
<keyword evidence="6" id="KW-0378">Hydrolase</keyword>
<accession>A0A0C3ARZ5</accession>
<dbReference type="GO" id="GO:0009272">
    <property type="term" value="P:fungal-type cell wall biogenesis"/>
    <property type="evidence" value="ECO:0007669"/>
    <property type="project" value="UniProtKB-ARBA"/>
</dbReference>
<evidence type="ECO:0000256" key="13">
    <source>
        <dbReference type="ARBA" id="ARBA00023326"/>
    </source>
</evidence>
<evidence type="ECO:0000256" key="4">
    <source>
        <dbReference type="ARBA" id="ARBA00022622"/>
    </source>
</evidence>
<evidence type="ECO:0000256" key="9">
    <source>
        <dbReference type="ARBA" id="ARBA00023277"/>
    </source>
</evidence>
<comment type="cofactor">
    <cofactor evidence="1">
        <name>Co(2+)</name>
        <dbReference type="ChEBI" id="CHEBI:48828"/>
    </cofactor>
</comment>
<dbReference type="GO" id="GO:0004099">
    <property type="term" value="F:chitin deacetylase activity"/>
    <property type="evidence" value="ECO:0007669"/>
    <property type="project" value="UniProtKB-EC"/>
</dbReference>
<evidence type="ECO:0000256" key="10">
    <source>
        <dbReference type="ARBA" id="ARBA00023285"/>
    </source>
</evidence>
<dbReference type="Gene3D" id="3.20.20.370">
    <property type="entry name" value="Glycoside hydrolase/deacetylase"/>
    <property type="match status" value="1"/>
</dbReference>
<evidence type="ECO:0000256" key="14">
    <source>
        <dbReference type="ARBA" id="ARBA00024056"/>
    </source>
</evidence>
<organism evidence="17 18">
    <name type="scientific">Serendipita vermifera MAFF 305830</name>
    <dbReference type="NCBI Taxonomy" id="933852"/>
    <lineage>
        <taxon>Eukaryota</taxon>
        <taxon>Fungi</taxon>
        <taxon>Dikarya</taxon>
        <taxon>Basidiomycota</taxon>
        <taxon>Agaricomycotina</taxon>
        <taxon>Agaricomycetes</taxon>
        <taxon>Sebacinales</taxon>
        <taxon>Serendipitaceae</taxon>
        <taxon>Serendipita</taxon>
    </lineage>
</organism>
<evidence type="ECO:0000256" key="6">
    <source>
        <dbReference type="ARBA" id="ARBA00022801"/>
    </source>
</evidence>
<evidence type="ECO:0000313" key="18">
    <source>
        <dbReference type="Proteomes" id="UP000054097"/>
    </source>
</evidence>
<dbReference type="OrthoDB" id="407355at2759"/>
<keyword evidence="5" id="KW-0479">Metal-binding</keyword>
<comment type="catalytic activity">
    <reaction evidence="15">
        <text>[(1-&gt;4)-N-acetyl-beta-D-glucosaminyl](n) + n H2O = chitosan + n acetate</text>
        <dbReference type="Rhea" id="RHEA:10464"/>
        <dbReference type="Rhea" id="RHEA-COMP:9593"/>
        <dbReference type="Rhea" id="RHEA-COMP:9597"/>
        <dbReference type="ChEBI" id="CHEBI:15377"/>
        <dbReference type="ChEBI" id="CHEBI:17029"/>
        <dbReference type="ChEBI" id="CHEBI:30089"/>
        <dbReference type="ChEBI" id="CHEBI:57704"/>
        <dbReference type="EC" id="3.5.1.41"/>
    </reaction>
    <physiologicalReaction direction="left-to-right" evidence="15">
        <dbReference type="Rhea" id="RHEA:10465"/>
    </physiologicalReaction>
</comment>
<keyword evidence="4" id="KW-0325">Glycoprotein</keyword>
<dbReference type="GO" id="GO:0098552">
    <property type="term" value="C:side of membrane"/>
    <property type="evidence" value="ECO:0007669"/>
    <property type="project" value="UniProtKB-KW"/>
</dbReference>
<dbReference type="AlphaFoldDB" id="A0A0C3ARZ5"/>
<keyword evidence="4" id="KW-0336">GPI-anchor</keyword>
<dbReference type="GO" id="GO:0046872">
    <property type="term" value="F:metal ion binding"/>
    <property type="evidence" value="ECO:0007669"/>
    <property type="project" value="UniProtKB-KW"/>
</dbReference>
<dbReference type="InterPro" id="IPR050248">
    <property type="entry name" value="Polysacc_deacetylase_ArnD"/>
</dbReference>
<dbReference type="InterPro" id="IPR011330">
    <property type="entry name" value="Glyco_hydro/deAcase_b/a-brl"/>
</dbReference>
<keyword evidence="18" id="KW-1185">Reference proteome</keyword>
<dbReference type="EC" id="3.5.1.41" evidence="14"/>
<evidence type="ECO:0000256" key="2">
    <source>
        <dbReference type="ARBA" id="ARBA00004609"/>
    </source>
</evidence>
<dbReference type="STRING" id="933852.A0A0C3ARZ5"/>
<reference evidence="17 18" key="1">
    <citation type="submission" date="2014-04" db="EMBL/GenBank/DDBJ databases">
        <authorList>
            <consortium name="DOE Joint Genome Institute"/>
            <person name="Kuo A."/>
            <person name="Zuccaro A."/>
            <person name="Kohler A."/>
            <person name="Nagy L.G."/>
            <person name="Floudas D."/>
            <person name="Copeland A."/>
            <person name="Barry K.W."/>
            <person name="Cichocki N."/>
            <person name="Veneault-Fourrey C."/>
            <person name="LaButti K."/>
            <person name="Lindquist E.A."/>
            <person name="Lipzen A."/>
            <person name="Lundell T."/>
            <person name="Morin E."/>
            <person name="Murat C."/>
            <person name="Sun H."/>
            <person name="Tunlid A."/>
            <person name="Henrissat B."/>
            <person name="Grigoriev I.V."/>
            <person name="Hibbett D.S."/>
            <person name="Martin F."/>
            <person name="Nordberg H.P."/>
            <person name="Cantor M.N."/>
            <person name="Hua S.X."/>
        </authorList>
    </citation>
    <scope>NUCLEOTIDE SEQUENCE [LARGE SCALE GENOMIC DNA]</scope>
    <source>
        <strain evidence="17 18">MAFF 305830</strain>
    </source>
</reference>
<evidence type="ECO:0000256" key="1">
    <source>
        <dbReference type="ARBA" id="ARBA00001941"/>
    </source>
</evidence>
<dbReference type="PROSITE" id="PS51677">
    <property type="entry name" value="NODB"/>
    <property type="match status" value="1"/>
</dbReference>
<evidence type="ECO:0000256" key="11">
    <source>
        <dbReference type="ARBA" id="ARBA00023288"/>
    </source>
</evidence>
<evidence type="ECO:0000259" key="16">
    <source>
        <dbReference type="PROSITE" id="PS51677"/>
    </source>
</evidence>
<evidence type="ECO:0000256" key="7">
    <source>
        <dbReference type="ARBA" id="ARBA00023024"/>
    </source>
</evidence>
<name>A0A0C3ARZ5_SERVB</name>
<protein>
    <recommendedName>
        <fullName evidence="14">chitin deacetylase</fullName>
        <ecNumber evidence="14">3.5.1.41</ecNumber>
    </recommendedName>
</protein>
<dbReference type="InterPro" id="IPR002509">
    <property type="entry name" value="NODB_dom"/>
</dbReference>
<keyword evidence="11" id="KW-0449">Lipoprotein</keyword>
<gene>
    <name evidence="17" type="ORF">M408DRAFT_324195</name>
</gene>
<feature type="domain" description="NodB homology" evidence="16">
    <location>
        <begin position="289"/>
        <end position="433"/>
    </location>
</feature>
<keyword evidence="9" id="KW-0119">Carbohydrate metabolism</keyword>
<dbReference type="GO" id="GO:0000272">
    <property type="term" value="P:polysaccharide catabolic process"/>
    <property type="evidence" value="ECO:0007669"/>
    <property type="project" value="UniProtKB-KW"/>
</dbReference>
<keyword evidence="13" id="KW-0624">Polysaccharide degradation</keyword>
<dbReference type="EMBL" id="KN824365">
    <property type="protein sequence ID" value="KIM22036.1"/>
    <property type="molecule type" value="Genomic_DNA"/>
</dbReference>
<dbReference type="Pfam" id="PF01522">
    <property type="entry name" value="Polysacc_deac_1"/>
    <property type="match status" value="1"/>
</dbReference>
<keyword evidence="7" id="KW-0146">Chitin degradation</keyword>
<evidence type="ECO:0000256" key="15">
    <source>
        <dbReference type="ARBA" id="ARBA00048494"/>
    </source>
</evidence>
<evidence type="ECO:0000256" key="12">
    <source>
        <dbReference type="ARBA" id="ARBA00023316"/>
    </source>
</evidence>
<dbReference type="PANTHER" id="PTHR10587:SF133">
    <property type="entry name" value="CHITIN DEACETYLASE 1-RELATED"/>
    <property type="match status" value="1"/>
</dbReference>
<proteinExistence type="predicted"/>
<keyword evidence="12" id="KW-0961">Cell wall biogenesis/degradation</keyword>
<reference evidence="18" key="2">
    <citation type="submission" date="2015-01" db="EMBL/GenBank/DDBJ databases">
        <title>Evolutionary Origins and Diversification of the Mycorrhizal Mutualists.</title>
        <authorList>
            <consortium name="DOE Joint Genome Institute"/>
            <consortium name="Mycorrhizal Genomics Consortium"/>
            <person name="Kohler A."/>
            <person name="Kuo A."/>
            <person name="Nagy L.G."/>
            <person name="Floudas D."/>
            <person name="Copeland A."/>
            <person name="Barry K.W."/>
            <person name="Cichocki N."/>
            <person name="Veneault-Fourrey C."/>
            <person name="LaButti K."/>
            <person name="Lindquist E.A."/>
            <person name="Lipzen A."/>
            <person name="Lundell T."/>
            <person name="Morin E."/>
            <person name="Murat C."/>
            <person name="Riley R."/>
            <person name="Ohm R."/>
            <person name="Sun H."/>
            <person name="Tunlid A."/>
            <person name="Henrissat B."/>
            <person name="Grigoriev I.V."/>
            <person name="Hibbett D.S."/>
            <person name="Martin F."/>
        </authorList>
    </citation>
    <scope>NUCLEOTIDE SEQUENCE [LARGE SCALE GENOMIC DNA]</scope>
    <source>
        <strain evidence="18">MAFF 305830</strain>
    </source>
</reference>
<dbReference type="Proteomes" id="UP000054097">
    <property type="component" value="Unassembled WGS sequence"/>
</dbReference>
<evidence type="ECO:0000313" key="17">
    <source>
        <dbReference type="EMBL" id="KIM22036.1"/>
    </source>
</evidence>
<dbReference type="GO" id="GO:0005886">
    <property type="term" value="C:plasma membrane"/>
    <property type="evidence" value="ECO:0007669"/>
    <property type="project" value="UniProtKB-SubCell"/>
</dbReference>
<dbReference type="HOGENOM" id="CLU_051897_0_0_1"/>
<dbReference type="SUPFAM" id="SSF88713">
    <property type="entry name" value="Glycoside hydrolase/deacetylase"/>
    <property type="match status" value="1"/>
</dbReference>
<dbReference type="GO" id="GO:0071555">
    <property type="term" value="P:cell wall organization"/>
    <property type="evidence" value="ECO:0007669"/>
    <property type="project" value="UniProtKB-KW"/>
</dbReference>
<comment type="subcellular location">
    <subcellularLocation>
        <location evidence="2">Cell membrane</location>
        <topology evidence="2">Lipid-anchor</topology>
        <topology evidence="2">GPI-anchor</topology>
    </subcellularLocation>
</comment>
<keyword evidence="3" id="KW-1003">Cell membrane</keyword>
<evidence type="ECO:0000256" key="3">
    <source>
        <dbReference type="ARBA" id="ARBA00022475"/>
    </source>
</evidence>
<dbReference type="PANTHER" id="PTHR10587">
    <property type="entry name" value="GLYCOSYL TRANSFERASE-RELATED"/>
    <property type="match status" value="1"/>
</dbReference>
<keyword evidence="8" id="KW-0472">Membrane</keyword>